<dbReference type="EMBL" id="JAGETM010000001">
    <property type="protein sequence ID" value="MBO1997142.1"/>
    <property type="molecule type" value="Genomic_DNA"/>
</dbReference>
<evidence type="ECO:0000313" key="2">
    <source>
        <dbReference type="Proteomes" id="UP000664002"/>
    </source>
</evidence>
<evidence type="ECO:0000313" key="1">
    <source>
        <dbReference type="EMBL" id="MBO1997142.1"/>
    </source>
</evidence>
<proteinExistence type="predicted"/>
<gene>
    <name evidence="1" type="ORF">J4730_02170</name>
</gene>
<sequence length="151" mass="16517">MSTEPLSDELIERISLRGAFSDIRPVINYYRVTRKTACCSAAPPALWSIRRTISPPGTAPCWRRSSLSQGCEDRFRRGGPMACSANLFPQIGTLRDHNNVFTSGYSGFGVTPSHIVCKILAEGINGGSDRYRLLSSIPTRPSTVVTVCACY</sequence>
<accession>A0A939NPX7</accession>
<organism evidence="1 2">
    <name type="scientific">Klebsiella pneumoniae</name>
    <dbReference type="NCBI Taxonomy" id="573"/>
    <lineage>
        <taxon>Bacteria</taxon>
        <taxon>Pseudomonadati</taxon>
        <taxon>Pseudomonadota</taxon>
        <taxon>Gammaproteobacteria</taxon>
        <taxon>Enterobacterales</taxon>
        <taxon>Enterobacteriaceae</taxon>
        <taxon>Klebsiella/Raoultella group</taxon>
        <taxon>Klebsiella</taxon>
        <taxon>Klebsiella pneumoniae complex</taxon>
    </lineage>
</organism>
<protein>
    <submittedName>
        <fullName evidence="1">FAD-binding oxidoreductase</fullName>
    </submittedName>
</protein>
<dbReference type="Proteomes" id="UP000664002">
    <property type="component" value="Unassembled WGS sequence"/>
</dbReference>
<name>A0A939NPX7_KLEPN</name>
<dbReference type="AlphaFoldDB" id="A0A939NPX7"/>
<reference evidence="1" key="1">
    <citation type="submission" date="2021-03" db="EMBL/GenBank/DDBJ databases">
        <title>Molecular epidemiology and mechanisms of colistin and carbapenem resistance in Enterobacteriaceae from clinical isolates, the environment and porcine samples in Pretoria, South Africa.</title>
        <authorList>
            <person name="Bogoshi D."/>
            <person name="Mbelle N.M."/>
            <person name="Naidoo V."/>
            <person name="Osei Sekyere J."/>
        </authorList>
    </citation>
    <scope>NUCLEOTIDE SEQUENCE</scope>
    <source>
        <strain evidence="1">C027</strain>
    </source>
</reference>
<comment type="caution">
    <text evidence="1">The sequence shown here is derived from an EMBL/GenBank/DDBJ whole genome shotgun (WGS) entry which is preliminary data.</text>
</comment>